<gene>
    <name evidence="2" type="ORF">Bca52824_035950</name>
</gene>
<sequence>MAEKEVLEQLVDDDDKDYVGEEEEKADGDEEAVGDEDNVGEEEADDDEEAVRDGEKRPKRSHKPSRSLRSPFKKYPAKNREQIGSNNIDSNSPEAAIGSAAIDNDAPRTVESDDMTVEADRPAGFSSIRATMERVASSPQGAINDFTNKAIDDDALEKEGEVRVDGALENTASVGDSQDPAEMPKRVPSSLIC</sequence>
<feature type="compositionally biased region" description="Basic residues" evidence="1">
    <location>
        <begin position="57"/>
        <end position="77"/>
    </location>
</feature>
<feature type="compositionally biased region" description="Acidic residues" evidence="1">
    <location>
        <begin position="10"/>
        <end position="50"/>
    </location>
</feature>
<dbReference type="AlphaFoldDB" id="A0A8X7S567"/>
<evidence type="ECO:0000313" key="2">
    <source>
        <dbReference type="EMBL" id="KAG2299478.1"/>
    </source>
</evidence>
<accession>A0A8X7S567</accession>
<dbReference type="Proteomes" id="UP000886595">
    <property type="component" value="Unassembled WGS sequence"/>
</dbReference>
<evidence type="ECO:0000313" key="3">
    <source>
        <dbReference type="Proteomes" id="UP000886595"/>
    </source>
</evidence>
<comment type="caution">
    <text evidence="2">The sequence shown here is derived from an EMBL/GenBank/DDBJ whole genome shotgun (WGS) entry which is preliminary data.</text>
</comment>
<organism evidence="2 3">
    <name type="scientific">Brassica carinata</name>
    <name type="common">Ethiopian mustard</name>
    <name type="synonym">Abyssinian cabbage</name>
    <dbReference type="NCBI Taxonomy" id="52824"/>
    <lineage>
        <taxon>Eukaryota</taxon>
        <taxon>Viridiplantae</taxon>
        <taxon>Streptophyta</taxon>
        <taxon>Embryophyta</taxon>
        <taxon>Tracheophyta</taxon>
        <taxon>Spermatophyta</taxon>
        <taxon>Magnoliopsida</taxon>
        <taxon>eudicotyledons</taxon>
        <taxon>Gunneridae</taxon>
        <taxon>Pentapetalae</taxon>
        <taxon>rosids</taxon>
        <taxon>malvids</taxon>
        <taxon>Brassicales</taxon>
        <taxon>Brassicaceae</taxon>
        <taxon>Brassiceae</taxon>
        <taxon>Brassica</taxon>
    </lineage>
</organism>
<dbReference type="EMBL" id="JAAMPC010000008">
    <property type="protein sequence ID" value="KAG2299478.1"/>
    <property type="molecule type" value="Genomic_DNA"/>
</dbReference>
<feature type="region of interest" description="Disordered" evidence="1">
    <location>
        <begin position="1"/>
        <end position="125"/>
    </location>
</feature>
<protein>
    <submittedName>
        <fullName evidence="2">Uncharacterized protein</fullName>
    </submittedName>
</protein>
<evidence type="ECO:0000256" key="1">
    <source>
        <dbReference type="SAM" id="MobiDB-lite"/>
    </source>
</evidence>
<feature type="region of interest" description="Disordered" evidence="1">
    <location>
        <begin position="166"/>
        <end position="193"/>
    </location>
</feature>
<keyword evidence="3" id="KW-1185">Reference proteome</keyword>
<proteinExistence type="predicted"/>
<feature type="compositionally biased region" description="Polar residues" evidence="1">
    <location>
        <begin position="82"/>
        <end position="93"/>
    </location>
</feature>
<name>A0A8X7S567_BRACI</name>
<reference evidence="2 3" key="1">
    <citation type="submission" date="2020-02" db="EMBL/GenBank/DDBJ databases">
        <authorList>
            <person name="Ma Q."/>
            <person name="Huang Y."/>
            <person name="Song X."/>
            <person name="Pei D."/>
        </authorList>
    </citation>
    <scope>NUCLEOTIDE SEQUENCE [LARGE SCALE GENOMIC DNA]</scope>
    <source>
        <strain evidence="2">Sxm20200214</strain>
        <tissue evidence="2">Leaf</tissue>
    </source>
</reference>